<dbReference type="RefSeq" id="WP_281779980.1">
    <property type="nucleotide sequence ID" value="NZ_AP027041.1"/>
</dbReference>
<keyword evidence="3" id="KW-1185">Reference proteome</keyword>
<dbReference type="EMBL" id="AP027041">
    <property type="protein sequence ID" value="BDU18100.1"/>
    <property type="molecule type" value="Genomic_DNA"/>
</dbReference>
<dbReference type="InterPro" id="IPR041487">
    <property type="entry name" value="HEPN/Toprim-NTD1"/>
</dbReference>
<proteinExistence type="predicted"/>
<evidence type="ECO:0000313" key="2">
    <source>
        <dbReference type="EMBL" id="BDU18100.1"/>
    </source>
</evidence>
<reference evidence="2 3" key="1">
    <citation type="journal article" date="2023" name="Int. J. Syst. Evol. Microbiol.">
        <title>Physiological and genomic analyses of cobalamin (vitamin B12)-auxotrophy of Lysobacter auxotrophicus sp. nov., a methionine-auxotrophic chitinolytic bacterium isolated from chitin-treated soil.</title>
        <authorList>
            <person name="Saito A."/>
            <person name="Dohra H."/>
            <person name="Hamada M."/>
            <person name="Moriuchi R."/>
            <person name="Kotsuchibashi Y."/>
            <person name="Mori K."/>
        </authorList>
    </citation>
    <scope>NUCLEOTIDE SEQUENCE [LARGE SCALE GENOMIC DNA]</scope>
    <source>
        <strain evidence="2 3">5-21a</strain>
    </source>
</reference>
<name>A0ABN6UNX1_9GAMM</name>
<evidence type="ECO:0000313" key="3">
    <source>
        <dbReference type="Proteomes" id="UP001317822"/>
    </source>
</evidence>
<evidence type="ECO:0000259" key="1">
    <source>
        <dbReference type="Pfam" id="PF18871"/>
    </source>
</evidence>
<accession>A0ABN6UNX1</accession>
<gene>
    <name evidence="2" type="ORF">LA521A_33010</name>
</gene>
<dbReference type="Proteomes" id="UP001317822">
    <property type="component" value="Chromosome"/>
</dbReference>
<sequence>MGTMICLALGKLEVDWGKNNFFSDHGALFQPSDLKQIPTYDEDEDEEDPEGEPLVLMDQGFGKPLRHVRDRLELMGYTLRAVEHHYERLHRMHGMSDKPIPFTTLRRALAKVDVTKVSGNYSEDYDPGEFVRKEILKRLALASERHHYYQTGSRPDHWEIDLLLENFGANGALRLLAENPANLDLDVTWDFGPLVDAGWAEREEFQPGPTPEQRFLIVTEGSSDAKILQKALQLLRPHIADFFRFVDMEEGYPFAGTGNLYRFTQGLAGIGILNNTVLLYDNDAEGVAKWRDTQKLTLPPNMRPMKLPDLKALKQVMTVGPSGRKRANINQRAAAIECYLDLTRPGLPEPVVRWGPFNKASETYHGELEHKTQYMKHFLDLRAADPAYDVSKIEAVLDAMVAECVAIAEHNFIDSRASRSEPWK</sequence>
<dbReference type="Pfam" id="PF18871">
    <property type="entry name" value="HEPN_Toprim_N"/>
    <property type="match status" value="1"/>
</dbReference>
<organism evidence="2 3">
    <name type="scientific">Lysobacter auxotrophicus</name>
    <dbReference type="NCBI Taxonomy" id="2992573"/>
    <lineage>
        <taxon>Bacteria</taxon>
        <taxon>Pseudomonadati</taxon>
        <taxon>Pseudomonadota</taxon>
        <taxon>Gammaproteobacteria</taxon>
        <taxon>Lysobacterales</taxon>
        <taxon>Lysobacteraceae</taxon>
        <taxon>Lysobacter</taxon>
    </lineage>
</organism>
<protein>
    <submittedName>
        <fullName evidence="2">HEPN/Toprim-associated domain-containing protein</fullName>
    </submittedName>
</protein>
<feature type="domain" description="HEPN/Toprim N-terminal" evidence="1">
    <location>
        <begin position="1"/>
        <end position="208"/>
    </location>
</feature>